<dbReference type="EMBL" id="GEDG01032744">
    <property type="protein sequence ID" value="JAP10652.1"/>
    <property type="molecule type" value="Transcribed_RNA"/>
</dbReference>
<accession>A0A0V0GRG3</accession>
<evidence type="ECO:0000313" key="1">
    <source>
        <dbReference type="EMBL" id="JAP10652.1"/>
    </source>
</evidence>
<organism evidence="1">
    <name type="scientific">Solanum chacoense</name>
    <name type="common">Chaco potato</name>
    <dbReference type="NCBI Taxonomy" id="4108"/>
    <lineage>
        <taxon>Eukaryota</taxon>
        <taxon>Viridiplantae</taxon>
        <taxon>Streptophyta</taxon>
        <taxon>Embryophyta</taxon>
        <taxon>Tracheophyta</taxon>
        <taxon>Spermatophyta</taxon>
        <taxon>Magnoliopsida</taxon>
        <taxon>eudicotyledons</taxon>
        <taxon>Gunneridae</taxon>
        <taxon>Pentapetalae</taxon>
        <taxon>asterids</taxon>
        <taxon>lamiids</taxon>
        <taxon>Solanales</taxon>
        <taxon>Solanaceae</taxon>
        <taxon>Solanoideae</taxon>
        <taxon>Solaneae</taxon>
        <taxon>Solanum</taxon>
    </lineage>
</organism>
<proteinExistence type="predicted"/>
<sequence length="76" mass="8739">MVSSMSLMLRNTHLQVSIKKEESSPLNSQSFLKEIIPLKYPRLWNISSQDKMTHDKQIVVPQIFCPANHSMACNHT</sequence>
<name>A0A0V0GRG3_SOLCH</name>
<reference evidence="1" key="1">
    <citation type="submission" date="2015-12" db="EMBL/GenBank/DDBJ databases">
        <title>Gene expression during late stages of embryo sac development: a critical building block for successful pollen-pistil interactions.</title>
        <authorList>
            <person name="Liu Y."/>
            <person name="Joly V."/>
            <person name="Sabar M."/>
            <person name="Matton D.P."/>
        </authorList>
    </citation>
    <scope>NUCLEOTIDE SEQUENCE</scope>
</reference>
<protein>
    <submittedName>
        <fullName evidence="1">Putative ovule protein</fullName>
    </submittedName>
</protein>
<dbReference type="AlphaFoldDB" id="A0A0V0GRG3"/>